<keyword evidence="3" id="KW-1185">Reference proteome</keyword>
<feature type="compositionally biased region" description="Polar residues" evidence="1">
    <location>
        <begin position="30"/>
        <end position="47"/>
    </location>
</feature>
<dbReference type="KEGG" id="pno:SNOG_08395"/>
<protein>
    <submittedName>
        <fullName evidence="2">Uncharacterized protein</fullName>
    </submittedName>
</protein>
<sequence length="235" mass="25662">MKTFQYRASFDEPQQVLLERARPCKAHPPQNGTTNGRGTRSIPTQSPKPALGSSLEEAPQPPTPLSWTMSSRLGQSNEGQSTSQSLTHTPAISTSPKFGSIPSLGNTREIPPSKHEKIGQALPTPGSAKVNGHTVPLLSLWPQRKTESNQMSRSVSAPMMSRPIDSATVRTTLKANQTSISACEKATVTLSSMFVRLSRTSSESDRLKESQAAPKRSEDRKRKREREEDGSRRAS</sequence>
<feature type="compositionally biased region" description="Basic and acidic residues" evidence="1">
    <location>
        <begin position="202"/>
        <end position="235"/>
    </location>
</feature>
<evidence type="ECO:0000313" key="3">
    <source>
        <dbReference type="Proteomes" id="UP000663193"/>
    </source>
</evidence>
<dbReference type="VEuPathDB" id="FungiDB:JI435_083950"/>
<proteinExistence type="predicted"/>
<feature type="region of interest" description="Disordered" evidence="1">
    <location>
        <begin position="197"/>
        <end position="235"/>
    </location>
</feature>
<name>A0A7U2ETQ7_PHANO</name>
<dbReference type="Proteomes" id="UP000663193">
    <property type="component" value="Chromosome 2"/>
</dbReference>
<reference evidence="3" key="1">
    <citation type="journal article" date="2021" name="BMC Genomics">
        <title>Chromosome-level genome assembly and manually-curated proteome of model necrotroph Parastagonospora nodorum Sn15 reveals a genome-wide trove of candidate effector homologs, and redundancy of virulence-related functions within an accessory chromosome.</title>
        <authorList>
            <person name="Bertazzoni S."/>
            <person name="Jones D.A.B."/>
            <person name="Phan H.T."/>
            <person name="Tan K.-C."/>
            <person name="Hane J.K."/>
        </authorList>
    </citation>
    <scope>NUCLEOTIDE SEQUENCE [LARGE SCALE GENOMIC DNA]</scope>
    <source>
        <strain evidence="3">SN15 / ATCC MYA-4574 / FGSC 10173)</strain>
    </source>
</reference>
<gene>
    <name evidence="2" type="ORF">JI435_083950</name>
</gene>
<dbReference type="EMBL" id="CP069024">
    <property type="protein sequence ID" value="QRC92542.1"/>
    <property type="molecule type" value="Genomic_DNA"/>
</dbReference>
<organism evidence="2 3">
    <name type="scientific">Phaeosphaeria nodorum (strain SN15 / ATCC MYA-4574 / FGSC 10173)</name>
    <name type="common">Glume blotch fungus</name>
    <name type="synonym">Parastagonospora nodorum</name>
    <dbReference type="NCBI Taxonomy" id="321614"/>
    <lineage>
        <taxon>Eukaryota</taxon>
        <taxon>Fungi</taxon>
        <taxon>Dikarya</taxon>
        <taxon>Ascomycota</taxon>
        <taxon>Pezizomycotina</taxon>
        <taxon>Dothideomycetes</taxon>
        <taxon>Pleosporomycetidae</taxon>
        <taxon>Pleosporales</taxon>
        <taxon>Pleosporineae</taxon>
        <taxon>Phaeosphaeriaceae</taxon>
        <taxon>Parastagonospora</taxon>
    </lineage>
</organism>
<evidence type="ECO:0000313" key="2">
    <source>
        <dbReference type="EMBL" id="QRC92542.1"/>
    </source>
</evidence>
<feature type="compositionally biased region" description="Polar residues" evidence="1">
    <location>
        <begin position="65"/>
        <end position="97"/>
    </location>
</feature>
<accession>A0A7U2ETQ7</accession>
<dbReference type="RefSeq" id="XP_001798708.1">
    <property type="nucleotide sequence ID" value="XM_001798656.1"/>
</dbReference>
<dbReference type="AlphaFoldDB" id="A0A7U2ETQ7"/>
<feature type="region of interest" description="Disordered" evidence="1">
    <location>
        <begin position="1"/>
        <end position="131"/>
    </location>
</feature>
<evidence type="ECO:0000256" key="1">
    <source>
        <dbReference type="SAM" id="MobiDB-lite"/>
    </source>
</evidence>